<dbReference type="EMBL" id="FNGF01000003">
    <property type="protein sequence ID" value="SDL10508.1"/>
    <property type="molecule type" value="Genomic_DNA"/>
</dbReference>
<name>A0A1G9HBU9_9ACTN</name>
<accession>A0A1G9HBU9</accession>
<sequence length="345" mass="36060">MLTKGYSVGCMTVPPNYGPQPGPPPEQPQTPGYGFQSPYNGGQSPYGSQPQQPQPSPYGSAPQYSAGQAGGGQPPYGAEPPPYGGPVLPPEPPKRNYGLIGGVIVGVLVLVLGGVLLVVLNMNKDDGKDTAADPTTGEEASPSEEASASEEATEEEQAGSEVGQCLPYEPVIADGGYGDGLELVDCADATAFWEITAQSYDVTDVAVDEEGNLTDFTAAKALCGDDWAVLRPGEAWSNWHYVYSSGTLDSLYCIKATGAADPSEPANTPYVPAEGDCFYDAESWWTVDCGSDLAQYVVVGVVNLDTPVAMTEDEAADQATCGGSWYWQVTDPEGRTSAILCGDDV</sequence>
<feature type="region of interest" description="Disordered" evidence="1">
    <location>
        <begin position="125"/>
        <end position="165"/>
    </location>
</feature>
<organism evidence="3 4">
    <name type="scientific">Glycomyces sambucus</name>
    <dbReference type="NCBI Taxonomy" id="380244"/>
    <lineage>
        <taxon>Bacteria</taxon>
        <taxon>Bacillati</taxon>
        <taxon>Actinomycetota</taxon>
        <taxon>Actinomycetes</taxon>
        <taxon>Glycomycetales</taxon>
        <taxon>Glycomycetaceae</taxon>
        <taxon>Glycomyces</taxon>
    </lineage>
</organism>
<feature type="compositionally biased region" description="Pro residues" evidence="1">
    <location>
        <begin position="77"/>
        <end position="89"/>
    </location>
</feature>
<keyword evidence="2" id="KW-0812">Transmembrane</keyword>
<feature type="compositionally biased region" description="Low complexity" evidence="1">
    <location>
        <begin position="41"/>
        <end position="67"/>
    </location>
</feature>
<evidence type="ECO:0000256" key="1">
    <source>
        <dbReference type="SAM" id="MobiDB-lite"/>
    </source>
</evidence>
<protein>
    <recommendedName>
        <fullName evidence="5">Septum formation</fullName>
    </recommendedName>
</protein>
<feature type="compositionally biased region" description="Acidic residues" evidence="1">
    <location>
        <begin position="147"/>
        <end position="158"/>
    </location>
</feature>
<evidence type="ECO:0000256" key="2">
    <source>
        <dbReference type="SAM" id="Phobius"/>
    </source>
</evidence>
<keyword evidence="4" id="KW-1185">Reference proteome</keyword>
<feature type="transmembrane region" description="Helical" evidence="2">
    <location>
        <begin position="97"/>
        <end position="120"/>
    </location>
</feature>
<dbReference type="AlphaFoldDB" id="A0A1G9HBU9"/>
<keyword evidence="2" id="KW-1133">Transmembrane helix</keyword>
<evidence type="ECO:0000313" key="4">
    <source>
        <dbReference type="Proteomes" id="UP000198662"/>
    </source>
</evidence>
<evidence type="ECO:0000313" key="3">
    <source>
        <dbReference type="EMBL" id="SDL10508.1"/>
    </source>
</evidence>
<feature type="region of interest" description="Disordered" evidence="1">
    <location>
        <begin position="1"/>
        <end position="89"/>
    </location>
</feature>
<evidence type="ECO:0008006" key="5">
    <source>
        <dbReference type="Google" id="ProtNLM"/>
    </source>
</evidence>
<keyword evidence="2" id="KW-0472">Membrane</keyword>
<proteinExistence type="predicted"/>
<dbReference type="STRING" id="380244.SAMN05216298_2757"/>
<reference evidence="4" key="1">
    <citation type="submission" date="2016-10" db="EMBL/GenBank/DDBJ databases">
        <authorList>
            <person name="Varghese N."/>
            <person name="Submissions S."/>
        </authorList>
    </citation>
    <scope>NUCLEOTIDE SEQUENCE [LARGE SCALE GENOMIC DNA]</scope>
    <source>
        <strain evidence="4">CGMCC 4.3147</strain>
    </source>
</reference>
<dbReference type="Proteomes" id="UP000198662">
    <property type="component" value="Unassembled WGS sequence"/>
</dbReference>
<dbReference type="SUPFAM" id="SSF81995">
    <property type="entry name" value="beta-sandwich domain of Sec23/24"/>
    <property type="match status" value="1"/>
</dbReference>
<feature type="compositionally biased region" description="Pro residues" evidence="1">
    <location>
        <begin position="16"/>
        <end position="28"/>
    </location>
</feature>
<gene>
    <name evidence="3" type="ORF">SAMN05216298_2757</name>
</gene>